<accession>A0A8J4F4B7</accession>
<organism evidence="6 7">
    <name type="scientific">Volvox africanus</name>
    <dbReference type="NCBI Taxonomy" id="51714"/>
    <lineage>
        <taxon>Eukaryota</taxon>
        <taxon>Viridiplantae</taxon>
        <taxon>Chlorophyta</taxon>
        <taxon>core chlorophytes</taxon>
        <taxon>Chlorophyceae</taxon>
        <taxon>CS clade</taxon>
        <taxon>Chlamydomonadales</taxon>
        <taxon>Volvocaceae</taxon>
        <taxon>Volvox</taxon>
    </lineage>
</organism>
<evidence type="ECO:0000256" key="2">
    <source>
        <dbReference type="ARBA" id="ARBA00022741"/>
    </source>
</evidence>
<gene>
    <name evidence="6" type="ORF">Vafri_14336</name>
</gene>
<feature type="region of interest" description="Disordered" evidence="4">
    <location>
        <begin position="1053"/>
        <end position="1105"/>
    </location>
</feature>
<dbReference type="InterPro" id="IPR000719">
    <property type="entry name" value="Prot_kinase_dom"/>
</dbReference>
<proteinExistence type="inferred from homology"/>
<dbReference type="SMART" id="SM00220">
    <property type="entry name" value="S_TKc"/>
    <property type="match status" value="1"/>
</dbReference>
<dbReference type="PANTHER" id="PTHR24056">
    <property type="entry name" value="CELL DIVISION PROTEIN KINASE"/>
    <property type="match status" value="1"/>
</dbReference>
<keyword evidence="2" id="KW-0547">Nucleotide-binding</keyword>
<sequence>MESPGNTLALRLVGQEVWSPNHETGARQEVSCFPSVTSSPCSASSICSSTFLVNYGADMNRDFAVITFLEEKLGREVEHEELQAAIANFQIVHGHLPSIRQLVFEMVNRVDGLRCGEDAELAAGYSPDEVHPPAPLRCHRDEGASPCAISRDEHSLLGSLRARHSQGTQLGLQSHGPLARLCSPGARPQQGPSRFCPWDSPGCRAPHLLQRQFGQECAVPSPATQQPPFFGANTDLDAAGAVNMAADVPDAQQPVARPFVPGLNLRGLKKKSPPLRTGTSPPAASGSATPVQHLHAPGINEASTDQKTSDTCSPTEILRMLLPSACKPRPSANANGLARPWNAQLAPSVQLHSELALAEGDGAAHTVNGASPSLDMRQLGCQRVSLDDLDQQQTGLRRTTPMKELQATKSSATTSLIRHKPTPMFISSVLEKDQCTTPVPCGRRSHLHDQVDQGLHHAAYHTADTASLHGSAKRHLLPPEQSDAGNAAIASNACDACSLVDSDLRKDTPSKAGAAVATARHAATSGILTMGCAHPEYVVLPRPVVPATGAAEQGMFQQAMPQNLPQLQGVAVPPLRLPVTYPQVRAPGAVATQPSTRRRPWSTNSIPSNGPTAGVPLRPLSPVDWGRRQQHPLPTGARTRRLSVCLPSAMVYGEGPLTTRRMTTGANIGVTSHALCTVFWAESEDDIDLYDSEPYDTDELDKDVHAEEGEVFGFSPVLEDQDEMVADGPQCGMKAYEAAKVIAAESLPLHDFPSDGTQLPAARNGHGKSDVDRARGSRRCGRLRRRGGGADGLDPDRCGGGLMLPEQLWDAWERLSDGPKGRQYRLLESLTHVERITCTSYSTVSKACHQGQPVVVKIYDVAERDKLANAFAEIGVLLHLSGWPGAVRLLDYGRHEDKVMLMLESCDHSLKDWCDGSRFETATGADYIVECLRLWCTLAELLTELHERWHVAHCDLKPGNVLLSGGKLRLADFSESMLFNETPLLQDQARGTVPYQPPEMVHGHCVDARKADVWAMGCILYEMITGELLFRGNSDCMRAVAAGAVAARLRQQQAHRYSSRRGAHSGNDAQSRPACTQLPQQQQSWSQHCDGSMPEPSAPGTSRLPQSDAVQWNAQQAAFAFLDYSAGDGAWQSAVVPETCRDAAAAPAVMATPPPRVPRLPLVHTQGSGVAGSPRENPPPPPATVGSLGLPYQGLPPHFLLGVGGGSAMVTGRSLQLITEDACSLAIDASVANTAPTTARSTAHSHMPYGYDTARSIASSSTAAFVAGCWPPAPPPSTGTARSVADSEWTLAVTTTAAATTTAIAAGVGFNSGARCFLDVGPSSIRSTDIPGHECTGGGAGERGEGEAREPLLLPVLPPHRRLRHSVATQCADPAGPDWLTTEEADRLRIMCDEAPSFVLVHYQGGGGGTSSSPVDASDCASCRRQNSENNSDVAAIAAELRDLYEPRPLSGVGGPSLCDDVLGLMRAILVEDHARPNMRQVTVLATAVLLRHCPPPAHPQPCGDSDGTPVAGASVKTAHTRLPRCSSTSTDAELALVDQAEFYASPIASADATTATAAGLSPRLCLNLLQEHPSFCYGDINNNETAAAAAGGCSGDGGSRPLTGCTDGGSWADSSSSGDDFGMAELCGSGGRSARRSVSLFDISQPLLTSRGSWPPNHSWQRFLS</sequence>
<dbReference type="InterPro" id="IPR011009">
    <property type="entry name" value="Kinase-like_dom_sf"/>
</dbReference>
<evidence type="ECO:0000256" key="1">
    <source>
        <dbReference type="ARBA" id="ARBA00006485"/>
    </source>
</evidence>
<feature type="region of interest" description="Disordered" evidence="4">
    <location>
        <begin position="587"/>
        <end position="616"/>
    </location>
</feature>
<evidence type="ECO:0000256" key="4">
    <source>
        <dbReference type="SAM" id="MobiDB-lite"/>
    </source>
</evidence>
<feature type="region of interest" description="Disordered" evidence="4">
    <location>
        <begin position="261"/>
        <end position="291"/>
    </location>
</feature>
<feature type="domain" description="Protein kinase" evidence="5">
    <location>
        <begin position="809"/>
        <end position="1086"/>
    </location>
</feature>
<evidence type="ECO:0000313" key="7">
    <source>
        <dbReference type="Proteomes" id="UP000747399"/>
    </source>
</evidence>
<name>A0A8J4F4B7_9CHLO</name>
<feature type="region of interest" description="Disordered" evidence="4">
    <location>
        <begin position="756"/>
        <end position="777"/>
    </location>
</feature>
<dbReference type="PROSITE" id="PS00108">
    <property type="entry name" value="PROTEIN_KINASE_ST"/>
    <property type="match status" value="1"/>
</dbReference>
<dbReference type="InterPro" id="IPR008271">
    <property type="entry name" value="Ser/Thr_kinase_AS"/>
</dbReference>
<evidence type="ECO:0000313" key="6">
    <source>
        <dbReference type="EMBL" id="GIL59587.1"/>
    </source>
</evidence>
<evidence type="ECO:0000259" key="5">
    <source>
        <dbReference type="PROSITE" id="PS50011"/>
    </source>
</evidence>
<keyword evidence="7" id="KW-1185">Reference proteome</keyword>
<evidence type="ECO:0000256" key="3">
    <source>
        <dbReference type="ARBA" id="ARBA00022840"/>
    </source>
</evidence>
<feature type="compositionally biased region" description="Polar residues" evidence="4">
    <location>
        <begin position="601"/>
        <end position="611"/>
    </location>
</feature>
<dbReference type="GO" id="GO:0005524">
    <property type="term" value="F:ATP binding"/>
    <property type="evidence" value="ECO:0007669"/>
    <property type="project" value="UniProtKB-KW"/>
</dbReference>
<dbReference type="GO" id="GO:0005634">
    <property type="term" value="C:nucleus"/>
    <property type="evidence" value="ECO:0007669"/>
    <property type="project" value="TreeGrafter"/>
</dbReference>
<protein>
    <recommendedName>
        <fullName evidence="5">Protein kinase domain-containing protein</fullName>
    </recommendedName>
</protein>
<feature type="compositionally biased region" description="Low complexity" evidence="4">
    <location>
        <begin position="1077"/>
        <end position="1087"/>
    </location>
</feature>
<dbReference type="PROSITE" id="PS50011">
    <property type="entry name" value="PROTEIN_KINASE_DOM"/>
    <property type="match status" value="1"/>
</dbReference>
<keyword evidence="3" id="KW-0067">ATP-binding</keyword>
<comment type="caution">
    <text evidence="6">The sequence shown here is derived from an EMBL/GenBank/DDBJ whole genome shotgun (WGS) entry which is preliminary data.</text>
</comment>
<dbReference type="Proteomes" id="UP000747399">
    <property type="component" value="Unassembled WGS sequence"/>
</dbReference>
<dbReference type="EMBL" id="BNCO01000035">
    <property type="protein sequence ID" value="GIL59587.1"/>
    <property type="molecule type" value="Genomic_DNA"/>
</dbReference>
<dbReference type="GO" id="GO:0004674">
    <property type="term" value="F:protein serine/threonine kinase activity"/>
    <property type="evidence" value="ECO:0007669"/>
    <property type="project" value="TreeGrafter"/>
</dbReference>
<dbReference type="Gene3D" id="1.10.510.10">
    <property type="entry name" value="Transferase(Phosphotransferase) domain 1"/>
    <property type="match status" value="1"/>
</dbReference>
<feature type="compositionally biased region" description="Polar residues" evidence="4">
    <location>
        <begin position="277"/>
        <end position="290"/>
    </location>
</feature>
<dbReference type="SUPFAM" id="SSF56112">
    <property type="entry name" value="Protein kinase-like (PK-like)"/>
    <property type="match status" value="1"/>
</dbReference>
<reference evidence="6" key="1">
    <citation type="journal article" date="2021" name="Proc. Natl. Acad. Sci. U.S.A.">
        <title>Three genomes in the algal genus Volvox reveal the fate of a haploid sex-determining region after a transition to homothallism.</title>
        <authorList>
            <person name="Yamamoto K."/>
            <person name="Hamaji T."/>
            <person name="Kawai-Toyooka H."/>
            <person name="Matsuzaki R."/>
            <person name="Takahashi F."/>
            <person name="Nishimura Y."/>
            <person name="Kawachi M."/>
            <person name="Noguchi H."/>
            <person name="Minakuchi Y."/>
            <person name="Umen J.G."/>
            <person name="Toyoda A."/>
            <person name="Nozaki H."/>
        </authorList>
    </citation>
    <scope>NUCLEOTIDE SEQUENCE</scope>
    <source>
        <strain evidence="6">NIES-3780</strain>
    </source>
</reference>
<dbReference type="Pfam" id="PF00069">
    <property type="entry name" value="Pkinase"/>
    <property type="match status" value="1"/>
</dbReference>
<dbReference type="InterPro" id="IPR050108">
    <property type="entry name" value="CDK"/>
</dbReference>
<comment type="similarity">
    <text evidence="1">Belongs to the protein kinase superfamily. CMGC Ser/Thr protein kinase family. CDC2/CDKX subfamily.</text>
</comment>